<evidence type="ECO:0000256" key="3">
    <source>
        <dbReference type="SAM" id="SignalP"/>
    </source>
</evidence>
<dbReference type="InterPro" id="IPR011042">
    <property type="entry name" value="6-blade_b-propeller_TolB-like"/>
</dbReference>
<dbReference type="InterPro" id="IPR017996">
    <property type="entry name" value="MRJP/yellow-related"/>
</dbReference>
<protein>
    <submittedName>
        <fullName evidence="4">Major royal jelly protein</fullName>
    </submittedName>
</protein>
<feature type="chain" id="PRO_5013156414" evidence="3">
    <location>
        <begin position="22"/>
        <end position="349"/>
    </location>
</feature>
<evidence type="ECO:0000313" key="4">
    <source>
        <dbReference type="EMBL" id="SIQ19778.1"/>
    </source>
</evidence>
<dbReference type="GO" id="GO:0005576">
    <property type="term" value="C:extracellular region"/>
    <property type="evidence" value="ECO:0007669"/>
    <property type="project" value="UniProtKB-SubCell"/>
</dbReference>
<reference evidence="5" key="1">
    <citation type="submission" date="2017-01" db="EMBL/GenBank/DDBJ databases">
        <authorList>
            <person name="Varghese N."/>
            <person name="Submissions S."/>
        </authorList>
    </citation>
    <scope>NUCLEOTIDE SEQUENCE [LARGE SCALE GENOMIC DNA]</scope>
    <source>
        <strain evidence="5">DSM 15366</strain>
    </source>
</reference>
<keyword evidence="2" id="KW-0964">Secreted</keyword>
<sequence>MKAKFILFILFFLGHLSTTLAQNIEVFVTSNLPINGIAISKEGRAFVSMPQWIEGKKSYGVAEIVNNKVMPYPNNQWNIFDINNAKNSFSNVNAVHIDDANKLWVVDYAAPYFGNTIDNAQKVIKINLDTNEVERVYYFNEAILPAGAKLNDIRVDSKKGIAYISEFGIGAIIVLDIQSGESRRVLNKHYSTRAHPGVTASFNGKEFKPNKLQVNDIELSSDKENLFYQPTGGPILYKIKTSVLTNKESTKKQLEDAVEVFSKSTTIGGLTIDGKDNLYLGSVSDNSIIKVDKKGRHKILVQSNELLWPDAMAIYKKQLYIPCPQLMLLPKFNNGKKVNNVFKVLKFNL</sequence>
<evidence type="ECO:0000313" key="5">
    <source>
        <dbReference type="Proteomes" id="UP000186953"/>
    </source>
</evidence>
<name>A0A1N6QTA8_9FLAO</name>
<dbReference type="PANTHER" id="PTHR10009:SF18">
    <property type="entry name" value="PROTEIN YELLOW-LIKE PROTEIN"/>
    <property type="match status" value="1"/>
</dbReference>
<accession>A0A1N6QTA8</accession>
<dbReference type="Gene3D" id="2.120.10.30">
    <property type="entry name" value="TolB, C-terminal domain"/>
    <property type="match status" value="1"/>
</dbReference>
<dbReference type="PANTHER" id="PTHR10009">
    <property type="entry name" value="PROTEIN YELLOW-RELATED"/>
    <property type="match status" value="1"/>
</dbReference>
<dbReference type="SUPFAM" id="SSF63829">
    <property type="entry name" value="Calcium-dependent phosphotriesterase"/>
    <property type="match status" value="1"/>
</dbReference>
<evidence type="ECO:0000256" key="2">
    <source>
        <dbReference type="ARBA" id="ARBA00022525"/>
    </source>
</evidence>
<organism evidence="4 5">
    <name type="scientific">Maribacter ulvicola</name>
    <dbReference type="NCBI Taxonomy" id="228959"/>
    <lineage>
        <taxon>Bacteria</taxon>
        <taxon>Pseudomonadati</taxon>
        <taxon>Bacteroidota</taxon>
        <taxon>Flavobacteriia</taxon>
        <taxon>Flavobacteriales</taxon>
        <taxon>Flavobacteriaceae</taxon>
        <taxon>Maribacter</taxon>
    </lineage>
</organism>
<feature type="signal peptide" evidence="3">
    <location>
        <begin position="1"/>
        <end position="21"/>
    </location>
</feature>
<dbReference type="Pfam" id="PF03022">
    <property type="entry name" value="MRJP"/>
    <property type="match status" value="1"/>
</dbReference>
<comment type="subcellular location">
    <subcellularLocation>
        <location evidence="1">Secreted</location>
    </subcellularLocation>
</comment>
<keyword evidence="3" id="KW-0732">Signal</keyword>
<proteinExistence type="predicted"/>
<dbReference type="STRING" id="228959.SAMN05421797_1011014"/>
<dbReference type="RefSeq" id="WP_076547191.1">
    <property type="nucleotide sequence ID" value="NZ_FTMA01000001.1"/>
</dbReference>
<dbReference type="AlphaFoldDB" id="A0A1N6QTA8"/>
<dbReference type="OrthoDB" id="9797664at2"/>
<evidence type="ECO:0000256" key="1">
    <source>
        <dbReference type="ARBA" id="ARBA00004613"/>
    </source>
</evidence>
<keyword evidence="5" id="KW-1185">Reference proteome</keyword>
<dbReference type="EMBL" id="FTMA01000001">
    <property type="protein sequence ID" value="SIQ19778.1"/>
    <property type="molecule type" value="Genomic_DNA"/>
</dbReference>
<gene>
    <name evidence="4" type="ORF">SAMN05421797_1011014</name>
</gene>
<dbReference type="Proteomes" id="UP000186953">
    <property type="component" value="Unassembled WGS sequence"/>
</dbReference>